<comment type="caution">
    <text evidence="1">The sequence shown here is derived from an EMBL/GenBank/DDBJ whole genome shotgun (WGS) entry which is preliminary data.</text>
</comment>
<accession>A0A0F9APE1</accession>
<dbReference type="EMBL" id="LAZR01041734">
    <property type="protein sequence ID" value="KKL11250.1"/>
    <property type="molecule type" value="Genomic_DNA"/>
</dbReference>
<dbReference type="AlphaFoldDB" id="A0A0F9APE1"/>
<dbReference type="InterPro" id="IPR011604">
    <property type="entry name" value="PDDEXK-like_dom_sf"/>
</dbReference>
<proteinExistence type="predicted"/>
<evidence type="ECO:0008006" key="2">
    <source>
        <dbReference type="Google" id="ProtNLM"/>
    </source>
</evidence>
<protein>
    <recommendedName>
        <fullName evidence="2">PD-(D/E)XK endonuclease-like domain-containing protein</fullName>
    </recommendedName>
</protein>
<evidence type="ECO:0000313" key="1">
    <source>
        <dbReference type="EMBL" id="KKL11250.1"/>
    </source>
</evidence>
<reference evidence="1" key="1">
    <citation type="journal article" date="2015" name="Nature">
        <title>Complex archaea that bridge the gap between prokaryotes and eukaryotes.</title>
        <authorList>
            <person name="Spang A."/>
            <person name="Saw J.H."/>
            <person name="Jorgensen S.L."/>
            <person name="Zaremba-Niedzwiedzka K."/>
            <person name="Martijn J."/>
            <person name="Lind A.E."/>
            <person name="van Eijk R."/>
            <person name="Schleper C."/>
            <person name="Guy L."/>
            <person name="Ettema T.J."/>
        </authorList>
    </citation>
    <scope>NUCLEOTIDE SEQUENCE</scope>
</reference>
<sequence>MVMRKKEYQEAEKFDEDFDRGIRMLNYWWDKWYSFDLENYEILEVEVQHSLKLGPNNDFTFTLRPDRIMRNKRTQNVEIFEVKTTGWSIGKVFEKVERGSQATAYVWGLNKVHPEWNIRTVIPEILYNRGKVIDAKRPGIAYRSEGRLTIFEMGLYSTILEVTKRYKSLETYPWPLLFPPHENHCTLFGCEYTDVCEGNLKPGSVPPGFERDEWADLEEHLEKTKDFELKDYIK</sequence>
<gene>
    <name evidence="1" type="ORF">LCGC14_2547700</name>
</gene>
<name>A0A0F9APE1_9ZZZZ</name>
<dbReference type="Gene3D" id="3.90.320.10">
    <property type="match status" value="1"/>
</dbReference>
<organism evidence="1">
    <name type="scientific">marine sediment metagenome</name>
    <dbReference type="NCBI Taxonomy" id="412755"/>
    <lineage>
        <taxon>unclassified sequences</taxon>
        <taxon>metagenomes</taxon>
        <taxon>ecological metagenomes</taxon>
    </lineage>
</organism>